<keyword evidence="3 8" id="KW-0223">Dioxygenase</keyword>
<evidence type="ECO:0000259" key="7">
    <source>
        <dbReference type="Pfam" id="PF02668"/>
    </source>
</evidence>
<evidence type="ECO:0000256" key="1">
    <source>
        <dbReference type="ARBA" id="ARBA00005896"/>
    </source>
</evidence>
<evidence type="ECO:0000256" key="3">
    <source>
        <dbReference type="ARBA" id="ARBA00022964"/>
    </source>
</evidence>
<feature type="compositionally biased region" description="Basic and acidic residues" evidence="6">
    <location>
        <begin position="361"/>
        <end position="381"/>
    </location>
</feature>
<evidence type="ECO:0000256" key="2">
    <source>
        <dbReference type="ARBA" id="ARBA00022723"/>
    </source>
</evidence>
<name>A0A316YZR8_9BASI</name>
<sequence>MAPVAEVQSQFAAAPTPVPTKAAANIPKANEAVANTESYPRAPLQLSGILDKYEHFDVTPVIGREFPTVQLKDLINAPNADDLLRELAIIISRRGVVFFRGQDITADEQKALTDRLGHLAGKPASSGLHIHPIYNAERDQKYNAVDDKGTQNKDNSISVISSNLRKSFDQRLTNAEEWHSDITFEPVPSDYTSLKVHTLPATGGDTLWSSGYEIYDLLSPQLRAFADTLVGRFAQPHFNAAAERGGFRVHPGPRGSPDNVGEKLEAFHPFIRTNPVTGWNSVFGLGTHFQEIENLTTKESNLLKQYILDLVTSSHTAQVRFRWQKDDLAIWDNRSVYHAATPDYDGLGDRAGVRAVSLGERPYHDPNSRSRRDELGVGRLI</sequence>
<dbReference type="Proteomes" id="UP000245768">
    <property type="component" value="Unassembled WGS sequence"/>
</dbReference>
<dbReference type="PANTHER" id="PTHR30468">
    <property type="entry name" value="ALPHA-KETOGLUTARATE-DEPENDENT SULFONATE DIOXYGENASE"/>
    <property type="match status" value="1"/>
</dbReference>
<evidence type="ECO:0000256" key="4">
    <source>
        <dbReference type="ARBA" id="ARBA00023002"/>
    </source>
</evidence>
<dbReference type="InterPro" id="IPR003819">
    <property type="entry name" value="TauD/TfdA-like"/>
</dbReference>
<feature type="region of interest" description="Disordered" evidence="6">
    <location>
        <begin position="360"/>
        <end position="381"/>
    </location>
</feature>
<dbReference type="Pfam" id="PF02668">
    <property type="entry name" value="TauD"/>
    <property type="match status" value="1"/>
</dbReference>
<dbReference type="FunCoup" id="A0A316YZR8">
    <property type="interactions" value="223"/>
</dbReference>
<feature type="domain" description="TauD/TfdA-like" evidence="7">
    <location>
        <begin position="56"/>
        <end position="351"/>
    </location>
</feature>
<keyword evidence="2" id="KW-0479">Metal-binding</keyword>
<dbReference type="AlphaFoldDB" id="A0A316YZR8"/>
<evidence type="ECO:0000313" key="9">
    <source>
        <dbReference type="Proteomes" id="UP000245768"/>
    </source>
</evidence>
<dbReference type="GO" id="GO:0016706">
    <property type="term" value="F:2-oxoglutarate-dependent dioxygenase activity"/>
    <property type="evidence" value="ECO:0007669"/>
    <property type="project" value="TreeGrafter"/>
</dbReference>
<gene>
    <name evidence="8" type="ORF">FA10DRAFT_277326</name>
</gene>
<dbReference type="InParanoid" id="A0A316YZR8"/>
<dbReference type="RefSeq" id="XP_025380731.1">
    <property type="nucleotide sequence ID" value="XM_025523371.1"/>
</dbReference>
<dbReference type="InterPro" id="IPR042098">
    <property type="entry name" value="TauD-like_sf"/>
</dbReference>
<keyword evidence="9" id="KW-1185">Reference proteome</keyword>
<dbReference type="GO" id="GO:0046872">
    <property type="term" value="F:metal ion binding"/>
    <property type="evidence" value="ECO:0007669"/>
    <property type="project" value="UniProtKB-KW"/>
</dbReference>
<keyword evidence="5" id="KW-0408">Iron</keyword>
<dbReference type="GO" id="GO:0005737">
    <property type="term" value="C:cytoplasm"/>
    <property type="evidence" value="ECO:0007669"/>
    <property type="project" value="TreeGrafter"/>
</dbReference>
<comment type="similarity">
    <text evidence="1">Belongs to the TfdA dioxygenase family.</text>
</comment>
<evidence type="ECO:0000256" key="6">
    <source>
        <dbReference type="SAM" id="MobiDB-lite"/>
    </source>
</evidence>
<dbReference type="InterPro" id="IPR051323">
    <property type="entry name" value="AtsK-like"/>
</dbReference>
<evidence type="ECO:0000256" key="5">
    <source>
        <dbReference type="ARBA" id="ARBA00023004"/>
    </source>
</evidence>
<keyword evidence="4" id="KW-0560">Oxidoreductase</keyword>
<proteinExistence type="inferred from homology"/>
<dbReference type="STRING" id="215250.A0A316YZR8"/>
<accession>A0A316YZR8</accession>
<dbReference type="PANTHER" id="PTHR30468:SF10">
    <property type="entry name" value="TAUD_TFDA-LIKE DOMAIN-CONTAINING PROTEIN"/>
    <property type="match status" value="1"/>
</dbReference>
<reference evidence="8 9" key="1">
    <citation type="journal article" date="2018" name="Mol. Biol. Evol.">
        <title>Broad Genomic Sampling Reveals a Smut Pathogenic Ancestry of the Fungal Clade Ustilaginomycotina.</title>
        <authorList>
            <person name="Kijpornyongpan T."/>
            <person name="Mondo S.J."/>
            <person name="Barry K."/>
            <person name="Sandor L."/>
            <person name="Lee J."/>
            <person name="Lipzen A."/>
            <person name="Pangilinan J."/>
            <person name="LaButti K."/>
            <person name="Hainaut M."/>
            <person name="Henrissat B."/>
            <person name="Grigoriev I.V."/>
            <person name="Spatafora J.W."/>
            <person name="Aime M.C."/>
        </authorList>
    </citation>
    <scope>NUCLEOTIDE SEQUENCE [LARGE SCALE GENOMIC DNA]</scope>
    <source>
        <strain evidence="8 9">MCA 4198</strain>
    </source>
</reference>
<dbReference type="SUPFAM" id="SSF51197">
    <property type="entry name" value="Clavaminate synthase-like"/>
    <property type="match status" value="1"/>
</dbReference>
<dbReference type="Gene3D" id="3.60.130.10">
    <property type="entry name" value="Clavaminate synthase-like"/>
    <property type="match status" value="1"/>
</dbReference>
<protein>
    <submittedName>
        <fullName evidence="8">Taurine catabolism dioxygenase</fullName>
    </submittedName>
</protein>
<dbReference type="OrthoDB" id="10257314at2759"/>
<evidence type="ECO:0000313" key="8">
    <source>
        <dbReference type="EMBL" id="PWN93533.1"/>
    </source>
</evidence>
<dbReference type="EMBL" id="KZ819634">
    <property type="protein sequence ID" value="PWN93533.1"/>
    <property type="molecule type" value="Genomic_DNA"/>
</dbReference>
<organism evidence="8 9">
    <name type="scientific">Acaromyces ingoldii</name>
    <dbReference type="NCBI Taxonomy" id="215250"/>
    <lineage>
        <taxon>Eukaryota</taxon>
        <taxon>Fungi</taxon>
        <taxon>Dikarya</taxon>
        <taxon>Basidiomycota</taxon>
        <taxon>Ustilaginomycotina</taxon>
        <taxon>Exobasidiomycetes</taxon>
        <taxon>Exobasidiales</taxon>
        <taxon>Cryptobasidiaceae</taxon>
        <taxon>Acaromyces</taxon>
    </lineage>
</organism>
<dbReference type="GeneID" id="37045287"/>